<keyword evidence="2" id="KW-1185">Reference proteome</keyword>
<comment type="caution">
    <text evidence="1">The sequence shown here is derived from an EMBL/GenBank/DDBJ whole genome shotgun (WGS) entry which is preliminary data.</text>
</comment>
<gene>
    <name evidence="1" type="ORF">LV75_006705</name>
</gene>
<organism evidence="1 2">
    <name type="scientific">Actinokineospora diospyrosa</name>
    <dbReference type="NCBI Taxonomy" id="103728"/>
    <lineage>
        <taxon>Bacteria</taxon>
        <taxon>Bacillati</taxon>
        <taxon>Actinomycetota</taxon>
        <taxon>Actinomycetes</taxon>
        <taxon>Pseudonocardiales</taxon>
        <taxon>Pseudonocardiaceae</taxon>
        <taxon>Actinokineospora</taxon>
    </lineage>
</organism>
<dbReference type="EMBL" id="JAMTCO010000021">
    <property type="protein sequence ID" value="MCP2274171.1"/>
    <property type="molecule type" value="Genomic_DNA"/>
</dbReference>
<proteinExistence type="predicted"/>
<name>A0ABT1IPT8_9PSEU</name>
<accession>A0ABT1IPT8</accession>
<sequence length="147" mass="16109">MLYTREGDNLVPATPAAQQLATDYPTWPDKGPTIDGTRISINSPQSHYRPSDPIHIVHAVEILTPGQDLHVMGPKPIHGEWVDDVLATDPPTPTPLIPPLYDGRVLPSPGVDTNYEVTTYTFTTPGTHTIQWRLGPLTSNLLTLKIS</sequence>
<evidence type="ECO:0000313" key="2">
    <source>
        <dbReference type="Proteomes" id="UP001205185"/>
    </source>
</evidence>
<dbReference type="Proteomes" id="UP001205185">
    <property type="component" value="Unassembled WGS sequence"/>
</dbReference>
<reference evidence="1 2" key="1">
    <citation type="submission" date="2022-06" db="EMBL/GenBank/DDBJ databases">
        <title>Genomic Encyclopedia of Archaeal and Bacterial Type Strains, Phase II (KMG-II): from individual species to whole genera.</title>
        <authorList>
            <person name="Goeker M."/>
        </authorList>
    </citation>
    <scope>NUCLEOTIDE SEQUENCE [LARGE SCALE GENOMIC DNA]</scope>
    <source>
        <strain evidence="1 2">DSM 44255</strain>
    </source>
</reference>
<dbReference type="RefSeq" id="WP_253891457.1">
    <property type="nucleotide sequence ID" value="NZ_BAAAVB010000023.1"/>
</dbReference>
<evidence type="ECO:0000313" key="1">
    <source>
        <dbReference type="EMBL" id="MCP2274171.1"/>
    </source>
</evidence>
<protein>
    <submittedName>
        <fullName evidence="1">Uncharacterized protein</fullName>
    </submittedName>
</protein>